<gene>
    <name evidence="1" type="ORF">A3G99_01755</name>
</gene>
<reference evidence="1 2" key="1">
    <citation type="journal article" date="2016" name="Nat. Commun.">
        <title>Thousands of microbial genomes shed light on interconnected biogeochemical processes in an aquifer system.</title>
        <authorList>
            <person name="Anantharaman K."/>
            <person name="Brown C.T."/>
            <person name="Hug L.A."/>
            <person name="Sharon I."/>
            <person name="Castelle C.J."/>
            <person name="Probst A.J."/>
            <person name="Thomas B.C."/>
            <person name="Singh A."/>
            <person name="Wilkins M.J."/>
            <person name="Karaoz U."/>
            <person name="Brodie E.L."/>
            <person name="Williams K.H."/>
            <person name="Hubbard S.S."/>
            <person name="Banfield J.F."/>
        </authorList>
    </citation>
    <scope>NUCLEOTIDE SEQUENCE [LARGE SCALE GENOMIC DNA]</scope>
</reference>
<accession>A0A1G2UT48</accession>
<dbReference type="Proteomes" id="UP000176558">
    <property type="component" value="Unassembled WGS sequence"/>
</dbReference>
<dbReference type="AlphaFoldDB" id="A0A1G2UT48"/>
<sequence length="241" mass="26616">MTTSYVVADGIGKRKPTVEEHELFFGTRLPELVNRFISGGVDPAGVNTTIKQVSDGVVITELKTAIVTPPKPKPEKFELLTTFEVTIPEGYDHATRLDTFAAAHKSEFYYYNPNITDANYVKATTQLTPGRKFAVKVFGIKKTVTSDECLTKLRSERAVLVGAQGASLAYEQGKDNLPKGKWSVSFDEKVALWFGGDYRKVPGVYRDSAGGFRFDLGYWEGGWSDNDCLLCFCDLPQTSGT</sequence>
<evidence type="ECO:0000313" key="2">
    <source>
        <dbReference type="Proteomes" id="UP000176558"/>
    </source>
</evidence>
<organism evidence="1 2">
    <name type="scientific">Candidatus Zambryskibacteria bacterium RIFCSPLOWO2_12_FULL_39_23</name>
    <dbReference type="NCBI Taxonomy" id="1802776"/>
    <lineage>
        <taxon>Bacteria</taxon>
        <taxon>Candidatus Zambryskiibacteriota</taxon>
    </lineage>
</organism>
<evidence type="ECO:0000313" key="1">
    <source>
        <dbReference type="EMBL" id="OHB12526.1"/>
    </source>
</evidence>
<proteinExistence type="predicted"/>
<name>A0A1G2UT48_9BACT</name>
<dbReference type="EMBL" id="MHWT01000014">
    <property type="protein sequence ID" value="OHB12526.1"/>
    <property type="molecule type" value="Genomic_DNA"/>
</dbReference>
<protein>
    <submittedName>
        <fullName evidence="1">Uncharacterized protein</fullName>
    </submittedName>
</protein>
<comment type="caution">
    <text evidence="1">The sequence shown here is derived from an EMBL/GenBank/DDBJ whole genome shotgun (WGS) entry which is preliminary data.</text>
</comment>